<dbReference type="STRING" id="451379.A0A0N5AJP7"/>
<feature type="compositionally biased region" description="Polar residues" evidence="2">
    <location>
        <begin position="326"/>
        <end position="335"/>
    </location>
</feature>
<evidence type="ECO:0000313" key="3">
    <source>
        <dbReference type="Proteomes" id="UP000046393"/>
    </source>
</evidence>
<evidence type="ECO:0000313" key="4">
    <source>
        <dbReference type="WBParaSite" id="SMUV_0000469201-mRNA-1"/>
    </source>
</evidence>
<accession>A0A0N5AJP7</accession>
<sequence>MNNRRSGPVSADRYCLPLTTTSPNRNGLHERRAISAGKLSQFFGGGGSERTSTSSLHSGLQDLGMTSKLATKMAESQVRGADLLEQWARHSQNAAIDDVMHQTSQLFRIFSEKQLQFAKDYEHFLKQLHKIVDAERMVKEAEKKVLALEEKERKLKREIQKGTSFLRKGGKLAILRQELEGVLITKRTAERVLSETRAEMEVVKMFRFRHGMQGIADSYRMLGQNCQAIFDCHREITEMVPAVGNEDVRRMVYEGIPITRERVEHLRRLLTFVVLKSLEPEPSGQYVPPVRRRSEPARNRTRACQGTPPPPYTPTAPPDEHLQIPVFNSSTKHHQ</sequence>
<feature type="coiled-coil region" evidence="1">
    <location>
        <begin position="131"/>
        <end position="161"/>
    </location>
</feature>
<dbReference type="WBParaSite" id="SMUV_0000469201-mRNA-1">
    <property type="protein sequence ID" value="SMUV_0000469201-mRNA-1"/>
    <property type="gene ID" value="SMUV_0000469201"/>
</dbReference>
<organism evidence="3 4">
    <name type="scientific">Syphacia muris</name>
    <dbReference type="NCBI Taxonomy" id="451379"/>
    <lineage>
        <taxon>Eukaryota</taxon>
        <taxon>Metazoa</taxon>
        <taxon>Ecdysozoa</taxon>
        <taxon>Nematoda</taxon>
        <taxon>Chromadorea</taxon>
        <taxon>Rhabditida</taxon>
        <taxon>Spirurina</taxon>
        <taxon>Oxyuridomorpha</taxon>
        <taxon>Oxyuroidea</taxon>
        <taxon>Oxyuridae</taxon>
        <taxon>Syphacia</taxon>
    </lineage>
</organism>
<keyword evidence="1" id="KW-0175">Coiled coil</keyword>
<evidence type="ECO:0000256" key="2">
    <source>
        <dbReference type="SAM" id="MobiDB-lite"/>
    </source>
</evidence>
<keyword evidence="3" id="KW-1185">Reference proteome</keyword>
<name>A0A0N5AJP7_9BILA</name>
<dbReference type="Proteomes" id="UP000046393">
    <property type="component" value="Unplaced"/>
</dbReference>
<reference evidence="4" key="1">
    <citation type="submission" date="2016-04" db="UniProtKB">
        <authorList>
            <consortium name="WormBaseParasite"/>
        </authorList>
    </citation>
    <scope>IDENTIFICATION</scope>
</reference>
<feature type="region of interest" description="Disordered" evidence="2">
    <location>
        <begin position="281"/>
        <end position="335"/>
    </location>
</feature>
<feature type="compositionally biased region" description="Pro residues" evidence="2">
    <location>
        <begin position="307"/>
        <end position="317"/>
    </location>
</feature>
<proteinExistence type="predicted"/>
<dbReference type="Gene3D" id="1.20.1270.60">
    <property type="entry name" value="Arfaptin homology (AH) domain/BAR domain"/>
    <property type="match status" value="1"/>
</dbReference>
<protein>
    <submittedName>
        <fullName evidence="4">F-BAR domain-containing protein</fullName>
    </submittedName>
</protein>
<dbReference type="InterPro" id="IPR027267">
    <property type="entry name" value="AH/BAR_dom_sf"/>
</dbReference>
<dbReference type="AlphaFoldDB" id="A0A0N5AJP7"/>
<evidence type="ECO:0000256" key="1">
    <source>
        <dbReference type="SAM" id="Coils"/>
    </source>
</evidence>